<proteinExistence type="predicted"/>
<evidence type="ECO:0000313" key="1">
    <source>
        <dbReference type="EMBL" id="KAG5265756.1"/>
    </source>
</evidence>
<organism evidence="1 2">
    <name type="scientific">Alosa alosa</name>
    <name type="common">allis shad</name>
    <dbReference type="NCBI Taxonomy" id="278164"/>
    <lineage>
        <taxon>Eukaryota</taxon>
        <taxon>Metazoa</taxon>
        <taxon>Chordata</taxon>
        <taxon>Craniata</taxon>
        <taxon>Vertebrata</taxon>
        <taxon>Euteleostomi</taxon>
        <taxon>Actinopterygii</taxon>
        <taxon>Neopterygii</taxon>
        <taxon>Teleostei</taxon>
        <taxon>Clupei</taxon>
        <taxon>Clupeiformes</taxon>
        <taxon>Clupeoidei</taxon>
        <taxon>Clupeidae</taxon>
        <taxon>Alosa</taxon>
    </lineage>
</organism>
<protein>
    <recommendedName>
        <fullName evidence="3">BMERB domain-containing protein</fullName>
    </recommendedName>
</protein>
<name>A0AAV6FVM7_9TELE</name>
<gene>
    <name evidence="1" type="ORF">AALO_G00246050</name>
</gene>
<dbReference type="EMBL" id="JADWDJ010000019">
    <property type="protein sequence ID" value="KAG5265756.1"/>
    <property type="molecule type" value="Genomic_DNA"/>
</dbReference>
<dbReference type="AlphaFoldDB" id="A0AAV6FVM7"/>
<evidence type="ECO:0000313" key="2">
    <source>
        <dbReference type="Proteomes" id="UP000823561"/>
    </source>
</evidence>
<reference evidence="1" key="1">
    <citation type="submission" date="2020-10" db="EMBL/GenBank/DDBJ databases">
        <title>Chromosome-scale genome assembly of the Allis shad, Alosa alosa.</title>
        <authorList>
            <person name="Margot Z."/>
            <person name="Christophe K."/>
            <person name="Cabau C."/>
            <person name="Louis A."/>
            <person name="Berthelot C."/>
            <person name="Parey E."/>
            <person name="Roest Crollius H."/>
            <person name="Montfort J."/>
            <person name="Robinson-Rechavi M."/>
            <person name="Bucao C."/>
            <person name="Bouchez O."/>
            <person name="Gislard M."/>
            <person name="Lluch J."/>
            <person name="Milhes M."/>
            <person name="Lampietro C."/>
            <person name="Lopez Roques C."/>
            <person name="Donnadieu C."/>
            <person name="Braasch I."/>
            <person name="Desvignes T."/>
            <person name="Postlethwait J."/>
            <person name="Bobe J."/>
            <person name="Guiguen Y."/>
        </authorList>
    </citation>
    <scope>NUCLEOTIDE SEQUENCE</scope>
    <source>
        <strain evidence="1">M-15738</strain>
        <tissue evidence="1">Blood</tissue>
    </source>
</reference>
<comment type="caution">
    <text evidence="1">The sequence shown here is derived from an EMBL/GenBank/DDBJ whole genome shotgun (WGS) entry which is preliminary data.</text>
</comment>
<evidence type="ECO:0008006" key="3">
    <source>
        <dbReference type="Google" id="ProtNLM"/>
    </source>
</evidence>
<dbReference type="Proteomes" id="UP000823561">
    <property type="component" value="Chromosome 19"/>
</dbReference>
<accession>A0AAV6FVM7</accession>
<sequence length="231" mass="26517">MERTEGEREGVEPLYQSQVLIQHTLEKKMRTCLVGDVAEVDTLVNLISTPQTDTDTFEHRMSLTRGQMTETQRSMEEEVEVSDLMEIEGYLTVLEQRCENLGWLLKDQEVLHGMDLRAVEREREQERAEWERQMRERDEDLLASLMTVAISRERVISDLRKRQGMGGAVRNLPACSLPERIRRWFSSRLSCMNVRGRGSPSVNPSTCSGGRTAGSAGISQLWNNAHRMYEV</sequence>
<keyword evidence="2" id="KW-1185">Reference proteome</keyword>